<sequence>MRAIWAQGWLYTALPVSLMTLYRTLWEGVVAAVAERQPYVELMRQGGGAPEKTVLLDYRAEWSITVPFKAMRMGHYFLGLCMAMSVVSSFGLVPATAFLFTTQTSSPVYTVPLRSVSELNYSAIHQPAPGVPSGQKALDWAAATSLMSAPPMAWTNGTNAYSAFELARDLPTSETADQTPISVESTAYFLQPNCVVLREGVDFTSTLQRAAIPGLNGVHLSARGSDRGCGFDYTLLFDLRESFFTKFQPMAAKTFQTINCKSRSTESRVALIAGRYVGDRIDDHSVSNVSLVSCNPRYWALPGVLNATVALSSSGAVPPTSIDGFSGDWSRAVEYTQGDHLYIEASFLDPLAFDPTLPIQVPTNELARHVFELALQSNTDAPLDPVALTKSMSALLERAYTAMAATMLSVPMAHPTSQLGFVTVSETRVVVVQGVAYFVMVVLGLTALLLIWITLSVRHESAALFEEPVGLISIAGIAQRSADLTREVGTLNAGSGFRGEFREAALSSAAFKSTMWAYDQTEKHIYDSNKSGLRTARP</sequence>
<feature type="transmembrane region" description="Helical" evidence="1">
    <location>
        <begin position="435"/>
        <end position="455"/>
    </location>
</feature>
<feature type="chain" id="PRO_5041391764" evidence="2">
    <location>
        <begin position="32"/>
        <end position="538"/>
    </location>
</feature>
<evidence type="ECO:0000313" key="4">
    <source>
        <dbReference type="Proteomes" id="UP001172102"/>
    </source>
</evidence>
<dbReference type="Proteomes" id="UP001172102">
    <property type="component" value="Unassembled WGS sequence"/>
</dbReference>
<keyword evidence="1" id="KW-0472">Membrane</keyword>
<dbReference type="PANTHER" id="PTHR37544">
    <property type="entry name" value="SPRAY-RELATED"/>
    <property type="match status" value="1"/>
</dbReference>
<proteinExistence type="predicted"/>
<feature type="transmembrane region" description="Helical" evidence="1">
    <location>
        <begin position="76"/>
        <end position="100"/>
    </location>
</feature>
<protein>
    <submittedName>
        <fullName evidence="3">Uncharacterized protein</fullName>
    </submittedName>
</protein>
<keyword evidence="2" id="KW-0732">Signal</keyword>
<dbReference type="AlphaFoldDB" id="A0AA40DQ95"/>
<evidence type="ECO:0000256" key="2">
    <source>
        <dbReference type="SAM" id="SignalP"/>
    </source>
</evidence>
<evidence type="ECO:0000256" key="1">
    <source>
        <dbReference type="SAM" id="Phobius"/>
    </source>
</evidence>
<reference evidence="3" key="1">
    <citation type="submission" date="2023-06" db="EMBL/GenBank/DDBJ databases">
        <title>Genome-scale phylogeny and comparative genomics of the fungal order Sordariales.</title>
        <authorList>
            <consortium name="Lawrence Berkeley National Laboratory"/>
            <person name="Hensen N."/>
            <person name="Bonometti L."/>
            <person name="Westerberg I."/>
            <person name="Brannstrom I.O."/>
            <person name="Guillou S."/>
            <person name="Cros-Aarteil S."/>
            <person name="Calhoun S."/>
            <person name="Haridas S."/>
            <person name="Kuo A."/>
            <person name="Mondo S."/>
            <person name="Pangilinan J."/>
            <person name="Riley R."/>
            <person name="Labutti K."/>
            <person name="Andreopoulos B."/>
            <person name="Lipzen A."/>
            <person name="Chen C."/>
            <person name="Yanf M."/>
            <person name="Daum C."/>
            <person name="Ng V."/>
            <person name="Clum A."/>
            <person name="Steindorff A."/>
            <person name="Ohm R."/>
            <person name="Martin F."/>
            <person name="Silar P."/>
            <person name="Natvig D."/>
            <person name="Lalanne C."/>
            <person name="Gautier V."/>
            <person name="Ament-Velasquez S.L."/>
            <person name="Kruys A."/>
            <person name="Hutchinson M.I."/>
            <person name="Powell A.J."/>
            <person name="Barry K."/>
            <person name="Miller A.N."/>
            <person name="Grigoriev I.V."/>
            <person name="Debuchy R."/>
            <person name="Gladieux P."/>
            <person name="Thoren M.H."/>
            <person name="Johannesson H."/>
        </authorList>
    </citation>
    <scope>NUCLEOTIDE SEQUENCE</scope>
    <source>
        <strain evidence="3">SMH4607-1</strain>
    </source>
</reference>
<comment type="caution">
    <text evidence="3">The sequence shown here is derived from an EMBL/GenBank/DDBJ whole genome shotgun (WGS) entry which is preliminary data.</text>
</comment>
<feature type="signal peptide" evidence="2">
    <location>
        <begin position="1"/>
        <end position="31"/>
    </location>
</feature>
<keyword evidence="4" id="KW-1185">Reference proteome</keyword>
<name>A0AA40DQ95_9PEZI</name>
<keyword evidence="1" id="KW-1133">Transmembrane helix</keyword>
<organism evidence="3 4">
    <name type="scientific">Lasiosphaeris hirsuta</name>
    <dbReference type="NCBI Taxonomy" id="260670"/>
    <lineage>
        <taxon>Eukaryota</taxon>
        <taxon>Fungi</taxon>
        <taxon>Dikarya</taxon>
        <taxon>Ascomycota</taxon>
        <taxon>Pezizomycotina</taxon>
        <taxon>Sordariomycetes</taxon>
        <taxon>Sordariomycetidae</taxon>
        <taxon>Sordariales</taxon>
        <taxon>Lasiosphaeriaceae</taxon>
        <taxon>Lasiosphaeris</taxon>
    </lineage>
</organism>
<accession>A0AA40DQ95</accession>
<gene>
    <name evidence="3" type="ORF">B0H67DRAFT_587086</name>
</gene>
<dbReference type="InterPro" id="IPR021840">
    <property type="entry name" value="DUF3433"/>
</dbReference>
<dbReference type="PANTHER" id="PTHR37544:SF3">
    <property type="entry name" value="SPRAY"/>
    <property type="match status" value="1"/>
</dbReference>
<dbReference type="EMBL" id="JAUKUA010000005">
    <property type="protein sequence ID" value="KAK0712129.1"/>
    <property type="molecule type" value="Genomic_DNA"/>
</dbReference>
<dbReference type="Pfam" id="PF11915">
    <property type="entry name" value="DUF3433"/>
    <property type="match status" value="1"/>
</dbReference>
<evidence type="ECO:0000313" key="3">
    <source>
        <dbReference type="EMBL" id="KAK0712129.1"/>
    </source>
</evidence>
<keyword evidence="1" id="KW-0812">Transmembrane</keyword>